<dbReference type="SMART" id="SM00852">
    <property type="entry name" value="MoCF_biosynth"/>
    <property type="match status" value="1"/>
</dbReference>
<evidence type="ECO:0000259" key="12">
    <source>
        <dbReference type="SMART" id="SM00852"/>
    </source>
</evidence>
<organism evidence="13 14">
    <name type="scientific">Meridianimarinicoccus aquatilis</name>
    <dbReference type="NCBI Taxonomy" id="2552766"/>
    <lineage>
        <taxon>Bacteria</taxon>
        <taxon>Pseudomonadati</taxon>
        <taxon>Pseudomonadota</taxon>
        <taxon>Alphaproteobacteria</taxon>
        <taxon>Rhodobacterales</taxon>
        <taxon>Paracoccaceae</taxon>
        <taxon>Meridianimarinicoccus</taxon>
    </lineage>
</organism>
<dbReference type="NCBIfam" id="NF045515">
    <property type="entry name" value="Glp_gephyrin"/>
    <property type="match status" value="1"/>
</dbReference>
<keyword evidence="5 11" id="KW-0500">Molybdenum</keyword>
<evidence type="ECO:0000256" key="10">
    <source>
        <dbReference type="ARBA" id="ARBA00047317"/>
    </source>
</evidence>
<keyword evidence="8 11" id="KW-0460">Magnesium</keyword>
<dbReference type="Gene3D" id="3.90.105.10">
    <property type="entry name" value="Molybdopterin biosynthesis moea protein, domain 2"/>
    <property type="match status" value="1"/>
</dbReference>
<protein>
    <recommendedName>
        <fullName evidence="11">Molybdopterin molybdenumtransferase</fullName>
        <ecNumber evidence="11">2.10.1.1</ecNumber>
    </recommendedName>
</protein>
<comment type="pathway">
    <text evidence="3 11">Cofactor biosynthesis; molybdopterin biosynthesis.</text>
</comment>
<dbReference type="GO" id="GO:0005829">
    <property type="term" value="C:cytosol"/>
    <property type="evidence" value="ECO:0007669"/>
    <property type="project" value="TreeGrafter"/>
</dbReference>
<comment type="catalytic activity">
    <reaction evidence="10">
        <text>adenylyl-molybdopterin + molybdate = Mo-molybdopterin + AMP + H(+)</text>
        <dbReference type="Rhea" id="RHEA:35047"/>
        <dbReference type="ChEBI" id="CHEBI:15378"/>
        <dbReference type="ChEBI" id="CHEBI:36264"/>
        <dbReference type="ChEBI" id="CHEBI:62727"/>
        <dbReference type="ChEBI" id="CHEBI:71302"/>
        <dbReference type="ChEBI" id="CHEBI:456215"/>
        <dbReference type="EC" id="2.10.1.1"/>
    </reaction>
</comment>
<dbReference type="GO" id="GO:0046872">
    <property type="term" value="F:metal ion binding"/>
    <property type="evidence" value="ECO:0007669"/>
    <property type="project" value="UniProtKB-UniRule"/>
</dbReference>
<dbReference type="PANTHER" id="PTHR10192:SF5">
    <property type="entry name" value="GEPHYRIN"/>
    <property type="match status" value="1"/>
</dbReference>
<evidence type="ECO:0000313" key="13">
    <source>
        <dbReference type="EMBL" id="TDL87934.1"/>
    </source>
</evidence>
<dbReference type="InterPro" id="IPR038987">
    <property type="entry name" value="MoeA-like"/>
</dbReference>
<dbReference type="PANTHER" id="PTHR10192">
    <property type="entry name" value="MOLYBDOPTERIN BIOSYNTHESIS PROTEIN"/>
    <property type="match status" value="1"/>
</dbReference>
<sequence length="391" mass="40549">MISVAQALDQIFALLTPLGSESVALRHASGRVLAADATARRDQPPFDASQMDGYALRDGDLQAGAPLKIIGEAAAGHAFGGLVGPGEAVRIFTGAPVPKGADRVVMQEDTALSGGMLTVSGNADRSRHIRKQGGDFAIGDHVPKGRVLRPADLMLLASMNIPEVPVVRRPVVAILSTGDELVMPGECPAPDQIIASNAVGLATLAESVGAIARILPLARDTVKSLEACLALAEGADLVVTSGGASVGDHDLLAQAAKQLGLDQAFYKVAMRPGKPLMAGRMRGTPMIGLPGNPVSTMVCGTIFMQPALRFLGGHAAAPAPRSLASLAAPLPENGPREHYMRAMLLPDGRVRAADRQDSSLQKVLSEADALIVRPVGDLPRSIGETVEIVKI</sequence>
<accession>A0A4R6AWC4</accession>
<dbReference type="CDD" id="cd00887">
    <property type="entry name" value="MoeA"/>
    <property type="match status" value="1"/>
</dbReference>
<dbReference type="RefSeq" id="WP_133342772.1">
    <property type="nucleotide sequence ID" value="NZ_SMZO01000019.1"/>
</dbReference>
<evidence type="ECO:0000256" key="4">
    <source>
        <dbReference type="ARBA" id="ARBA00010763"/>
    </source>
</evidence>
<evidence type="ECO:0000256" key="3">
    <source>
        <dbReference type="ARBA" id="ARBA00005046"/>
    </source>
</evidence>
<gene>
    <name evidence="13" type="ORF">E2L05_10005</name>
</gene>
<dbReference type="EC" id="2.10.1.1" evidence="11"/>
<comment type="cofactor">
    <cofactor evidence="1 11">
        <name>Mg(2+)</name>
        <dbReference type="ChEBI" id="CHEBI:18420"/>
    </cofactor>
</comment>
<dbReference type="Gene3D" id="2.170.190.11">
    <property type="entry name" value="Molybdopterin biosynthesis moea protein, domain 3"/>
    <property type="match status" value="1"/>
</dbReference>
<evidence type="ECO:0000256" key="6">
    <source>
        <dbReference type="ARBA" id="ARBA00022679"/>
    </source>
</evidence>
<dbReference type="Pfam" id="PF00994">
    <property type="entry name" value="MoCF_biosynth"/>
    <property type="match status" value="1"/>
</dbReference>
<dbReference type="UniPathway" id="UPA00344"/>
<dbReference type="EMBL" id="SMZO01000019">
    <property type="protein sequence ID" value="TDL87934.1"/>
    <property type="molecule type" value="Genomic_DNA"/>
</dbReference>
<dbReference type="GO" id="GO:0006777">
    <property type="term" value="P:Mo-molybdopterin cofactor biosynthetic process"/>
    <property type="evidence" value="ECO:0007669"/>
    <property type="project" value="UniProtKB-UniRule"/>
</dbReference>
<evidence type="ECO:0000256" key="2">
    <source>
        <dbReference type="ARBA" id="ARBA00002901"/>
    </source>
</evidence>
<dbReference type="SUPFAM" id="SSF63882">
    <property type="entry name" value="MoeA N-terminal region -like"/>
    <property type="match status" value="1"/>
</dbReference>
<dbReference type="InterPro" id="IPR036688">
    <property type="entry name" value="MoeA_C_domain_IV_sf"/>
</dbReference>
<reference evidence="13 14" key="1">
    <citation type="submission" date="2019-03" db="EMBL/GenBank/DDBJ databases">
        <title>Rhodobacteraceae bacterium SM1902, a new member of the family Rhodobacteraceae isolated from Yantai.</title>
        <authorList>
            <person name="Sun Y."/>
        </authorList>
    </citation>
    <scope>NUCLEOTIDE SEQUENCE [LARGE SCALE GENOMIC DNA]</scope>
    <source>
        <strain evidence="13 14">SM1902</strain>
    </source>
</reference>
<evidence type="ECO:0000256" key="5">
    <source>
        <dbReference type="ARBA" id="ARBA00022505"/>
    </source>
</evidence>
<evidence type="ECO:0000256" key="11">
    <source>
        <dbReference type="RuleBase" id="RU365090"/>
    </source>
</evidence>
<keyword evidence="7 11" id="KW-0479">Metal-binding</keyword>
<dbReference type="SUPFAM" id="SSF63867">
    <property type="entry name" value="MoeA C-terminal domain-like"/>
    <property type="match status" value="1"/>
</dbReference>
<evidence type="ECO:0000256" key="7">
    <source>
        <dbReference type="ARBA" id="ARBA00022723"/>
    </source>
</evidence>
<dbReference type="Pfam" id="PF03453">
    <property type="entry name" value="MoeA_N"/>
    <property type="match status" value="1"/>
</dbReference>
<dbReference type="Gene3D" id="3.40.980.10">
    <property type="entry name" value="MoaB/Mog-like domain"/>
    <property type="match status" value="1"/>
</dbReference>
<dbReference type="InterPro" id="IPR001453">
    <property type="entry name" value="MoaB/Mog_dom"/>
</dbReference>
<dbReference type="Proteomes" id="UP000294562">
    <property type="component" value="Unassembled WGS sequence"/>
</dbReference>
<evidence type="ECO:0000256" key="1">
    <source>
        <dbReference type="ARBA" id="ARBA00001946"/>
    </source>
</evidence>
<dbReference type="OrthoDB" id="9804758at2"/>
<dbReference type="GO" id="GO:0061599">
    <property type="term" value="F:molybdopterin molybdotransferase activity"/>
    <property type="evidence" value="ECO:0007669"/>
    <property type="project" value="UniProtKB-UniRule"/>
</dbReference>
<name>A0A4R6AWC4_9RHOB</name>
<dbReference type="InterPro" id="IPR036425">
    <property type="entry name" value="MoaB/Mog-like_dom_sf"/>
</dbReference>
<feature type="domain" description="MoaB/Mog" evidence="12">
    <location>
        <begin position="173"/>
        <end position="310"/>
    </location>
</feature>
<evidence type="ECO:0000313" key="14">
    <source>
        <dbReference type="Proteomes" id="UP000294562"/>
    </source>
</evidence>
<evidence type="ECO:0000256" key="9">
    <source>
        <dbReference type="ARBA" id="ARBA00023150"/>
    </source>
</evidence>
<comment type="caution">
    <text evidence="13">The sequence shown here is derived from an EMBL/GenBank/DDBJ whole genome shotgun (WGS) entry which is preliminary data.</text>
</comment>
<evidence type="ECO:0000256" key="8">
    <source>
        <dbReference type="ARBA" id="ARBA00022842"/>
    </source>
</evidence>
<dbReference type="AlphaFoldDB" id="A0A4R6AWC4"/>
<dbReference type="Gene3D" id="2.40.340.10">
    <property type="entry name" value="MoeA, C-terminal, domain IV"/>
    <property type="match status" value="1"/>
</dbReference>
<dbReference type="Pfam" id="PF03454">
    <property type="entry name" value="MoeA_C"/>
    <property type="match status" value="1"/>
</dbReference>
<keyword evidence="6 11" id="KW-0808">Transferase</keyword>
<dbReference type="InterPro" id="IPR005110">
    <property type="entry name" value="MoeA_linker/N"/>
</dbReference>
<keyword evidence="9 11" id="KW-0501">Molybdenum cofactor biosynthesis</keyword>
<comment type="similarity">
    <text evidence="4 11">Belongs to the MoeA family.</text>
</comment>
<dbReference type="SUPFAM" id="SSF53218">
    <property type="entry name" value="Molybdenum cofactor biosynthesis proteins"/>
    <property type="match status" value="1"/>
</dbReference>
<dbReference type="InterPro" id="IPR005111">
    <property type="entry name" value="MoeA_C_domain_IV"/>
</dbReference>
<keyword evidence="14" id="KW-1185">Reference proteome</keyword>
<dbReference type="InterPro" id="IPR036135">
    <property type="entry name" value="MoeA_linker/N_sf"/>
</dbReference>
<proteinExistence type="inferred from homology"/>
<comment type="function">
    <text evidence="2 11">Catalyzes the insertion of molybdate into adenylated molybdopterin with the concomitant release of AMP.</text>
</comment>
<dbReference type="FunFam" id="3.40.980.10:FF:000004">
    <property type="entry name" value="Molybdopterin molybdenumtransferase"/>
    <property type="match status" value="1"/>
</dbReference>